<feature type="domain" description="ArnR1-like winged helix-turn-helix" evidence="2">
    <location>
        <begin position="11"/>
        <end position="85"/>
    </location>
</feature>
<sequence>MYRVIEFNKRKRDKYDIIADILSACKEDGINKTRLMYAAGITYEVAKKYLPELENKGYLIRKDNSYYLTQKGKQALEVLQQIKAKKNELKTLLDQLKKIEYKNDGK</sequence>
<dbReference type="InterPro" id="IPR036388">
    <property type="entry name" value="WH-like_DNA-bd_sf"/>
</dbReference>
<dbReference type="AlphaFoldDB" id="A0A650CNY4"/>
<gene>
    <name evidence="3" type="ORF">D1868_05810</name>
</gene>
<dbReference type="SUPFAM" id="SSF46785">
    <property type="entry name" value="Winged helix' DNA-binding domain"/>
    <property type="match status" value="1"/>
</dbReference>
<evidence type="ECO:0000313" key="3">
    <source>
        <dbReference type="EMBL" id="QGR19551.1"/>
    </source>
</evidence>
<dbReference type="InterPro" id="IPR038723">
    <property type="entry name" value="ArnR1-like_HTH"/>
</dbReference>
<protein>
    <recommendedName>
        <fullName evidence="2">ArnR1-like winged helix-turn-helix domain-containing protein</fullName>
    </recommendedName>
</protein>
<evidence type="ECO:0000259" key="2">
    <source>
        <dbReference type="Pfam" id="PF14947"/>
    </source>
</evidence>
<evidence type="ECO:0000313" key="4">
    <source>
        <dbReference type="Proteomes" id="UP000423396"/>
    </source>
</evidence>
<dbReference type="Proteomes" id="UP000423396">
    <property type="component" value="Chromosome"/>
</dbReference>
<keyword evidence="1" id="KW-0175">Coiled coil</keyword>
<name>A0A650CNY4_9CREN</name>
<dbReference type="KEGG" id="sazo:D1868_05810"/>
<dbReference type="InterPro" id="IPR036390">
    <property type="entry name" value="WH_DNA-bd_sf"/>
</dbReference>
<reference evidence="3 4" key="1">
    <citation type="submission" date="2019-10" db="EMBL/GenBank/DDBJ databases">
        <title>Genome Sequences from Six Type Strain Members of the Archaeal Family Sulfolobaceae: Acidianus ambivalens, Acidianus infernus, Metallosphaera prunae, Stygiolobus azoricus, Sulfolobus metallicus, and Sulfurisphaera ohwakuensis.</title>
        <authorList>
            <person name="Counts J.A."/>
            <person name="Kelly R.M."/>
        </authorList>
    </citation>
    <scope>NUCLEOTIDE SEQUENCE [LARGE SCALE GENOMIC DNA]</scope>
    <source>
        <strain evidence="3 4">FC6</strain>
    </source>
</reference>
<dbReference type="Gene3D" id="1.10.10.10">
    <property type="entry name" value="Winged helix-like DNA-binding domain superfamily/Winged helix DNA-binding domain"/>
    <property type="match status" value="1"/>
</dbReference>
<keyword evidence="4" id="KW-1185">Reference proteome</keyword>
<feature type="coiled-coil region" evidence="1">
    <location>
        <begin position="75"/>
        <end position="102"/>
    </location>
</feature>
<organism evidence="3 4">
    <name type="scientific">Stygiolobus azoricus</name>
    <dbReference type="NCBI Taxonomy" id="41675"/>
    <lineage>
        <taxon>Archaea</taxon>
        <taxon>Thermoproteota</taxon>
        <taxon>Thermoprotei</taxon>
        <taxon>Sulfolobales</taxon>
        <taxon>Sulfolobaceae</taxon>
        <taxon>Stygiolobus</taxon>
    </lineage>
</organism>
<dbReference type="EMBL" id="CP045483">
    <property type="protein sequence ID" value="QGR19551.1"/>
    <property type="molecule type" value="Genomic_DNA"/>
</dbReference>
<accession>A0A650CNY4</accession>
<dbReference type="Pfam" id="PF14947">
    <property type="entry name" value="HTH_45"/>
    <property type="match status" value="1"/>
</dbReference>
<proteinExistence type="predicted"/>
<evidence type="ECO:0000256" key="1">
    <source>
        <dbReference type="SAM" id="Coils"/>
    </source>
</evidence>